<sequence length="317" mass="35479">MAILGILLLQFSLMGMAVAGPLGFCPIPNLQDTFSNKCMAFDSDSPSHGAAGFLPDRVRELDAVSLEAAFDILQRSSNTYIAVLFYASWCPFSKQCRPVFNVLSSMFPTIHHVAVEESASKPRYGVHSFPALFLQNQTSRVRYHGSRKLDSILHFYENITGIKSISPDFATQASGSSLRGLDRVKDVENGVHCPYSWAKSPEKLLQQDTYLILAILFLVLRMLHFLFPKVLIWLKRVWKRHVWPVNGAILRENHPTFIEQILYIFNVNRIKTSLKLCKGRNFQEGAMNARAWASKSLASVSLGEGSSSKVASISEAH</sequence>
<evidence type="ECO:0000259" key="9">
    <source>
        <dbReference type="PROSITE" id="PS51352"/>
    </source>
</evidence>
<dbReference type="PROSITE" id="PS51352">
    <property type="entry name" value="THIOREDOXIN_2"/>
    <property type="match status" value="1"/>
</dbReference>
<feature type="transmembrane region" description="Helical" evidence="7">
    <location>
        <begin position="210"/>
        <end position="234"/>
    </location>
</feature>
<evidence type="ECO:0000313" key="10">
    <source>
        <dbReference type="EMBL" id="ABK24398.1"/>
    </source>
</evidence>
<keyword evidence="3 8" id="KW-0732">Signal</keyword>
<keyword evidence="5 7" id="KW-0472">Membrane</keyword>
<dbReference type="InterPro" id="IPR013766">
    <property type="entry name" value="Thioredoxin_domain"/>
</dbReference>
<evidence type="ECO:0000256" key="1">
    <source>
        <dbReference type="ARBA" id="ARBA00004167"/>
    </source>
</evidence>
<evidence type="ECO:0000256" key="3">
    <source>
        <dbReference type="ARBA" id="ARBA00022729"/>
    </source>
</evidence>
<proteinExistence type="evidence at transcript level"/>
<evidence type="ECO:0000256" key="6">
    <source>
        <dbReference type="ARBA" id="ARBA00023180"/>
    </source>
</evidence>
<dbReference type="Pfam" id="PF00085">
    <property type="entry name" value="Thioredoxin"/>
    <property type="match status" value="1"/>
</dbReference>
<comment type="subcellular location">
    <subcellularLocation>
        <location evidence="1">Membrane</location>
        <topology evidence="1">Single-pass membrane protein</topology>
    </subcellularLocation>
</comment>
<protein>
    <recommendedName>
        <fullName evidence="9">Thioredoxin domain-containing protein</fullName>
    </recommendedName>
</protein>
<keyword evidence="2 7" id="KW-0812">Transmembrane</keyword>
<evidence type="ECO:0000256" key="8">
    <source>
        <dbReference type="SAM" id="SignalP"/>
    </source>
</evidence>
<evidence type="ECO:0000256" key="2">
    <source>
        <dbReference type="ARBA" id="ARBA00022692"/>
    </source>
</evidence>
<evidence type="ECO:0000256" key="5">
    <source>
        <dbReference type="ARBA" id="ARBA00023136"/>
    </source>
</evidence>
<dbReference type="PANTHER" id="PTHR46854:SF1">
    <property type="entry name" value="5'-ADENYLYLSULFATE REDUCTASE-LIKE 4-RELATED"/>
    <property type="match status" value="1"/>
</dbReference>
<feature type="chain" id="PRO_5002741278" description="Thioredoxin domain-containing protein" evidence="8">
    <location>
        <begin position="20"/>
        <end position="317"/>
    </location>
</feature>
<dbReference type="InterPro" id="IPR044606">
    <property type="entry name" value="APRL4/6"/>
</dbReference>
<feature type="signal peptide" evidence="8">
    <location>
        <begin position="1"/>
        <end position="19"/>
    </location>
</feature>
<evidence type="ECO:0000256" key="4">
    <source>
        <dbReference type="ARBA" id="ARBA00022989"/>
    </source>
</evidence>
<dbReference type="PANTHER" id="PTHR46854">
    <property type="entry name" value="5'-ADENYLYLSULFATE REDUCTASE-LIKE 4-RELATED"/>
    <property type="match status" value="1"/>
</dbReference>
<dbReference type="AlphaFoldDB" id="A9NUT7"/>
<organism evidence="10">
    <name type="scientific">Picea sitchensis</name>
    <name type="common">Sitka spruce</name>
    <name type="synonym">Pinus sitchensis</name>
    <dbReference type="NCBI Taxonomy" id="3332"/>
    <lineage>
        <taxon>Eukaryota</taxon>
        <taxon>Viridiplantae</taxon>
        <taxon>Streptophyta</taxon>
        <taxon>Embryophyta</taxon>
        <taxon>Tracheophyta</taxon>
        <taxon>Spermatophyta</taxon>
        <taxon>Pinopsida</taxon>
        <taxon>Pinidae</taxon>
        <taxon>Conifers I</taxon>
        <taxon>Pinales</taxon>
        <taxon>Pinaceae</taxon>
        <taxon>Picea</taxon>
    </lineage>
</organism>
<dbReference type="Gene3D" id="3.40.30.10">
    <property type="entry name" value="Glutaredoxin"/>
    <property type="match status" value="1"/>
</dbReference>
<evidence type="ECO:0000256" key="7">
    <source>
        <dbReference type="SAM" id="Phobius"/>
    </source>
</evidence>
<dbReference type="SUPFAM" id="SSF52833">
    <property type="entry name" value="Thioredoxin-like"/>
    <property type="match status" value="1"/>
</dbReference>
<keyword evidence="6" id="KW-0325">Glycoprotein</keyword>
<dbReference type="EMBL" id="EF085090">
    <property type="protein sequence ID" value="ABK24398.1"/>
    <property type="molecule type" value="mRNA"/>
</dbReference>
<keyword evidence="4 7" id="KW-1133">Transmembrane helix</keyword>
<dbReference type="InterPro" id="IPR036249">
    <property type="entry name" value="Thioredoxin-like_sf"/>
</dbReference>
<feature type="domain" description="Thioredoxin" evidence="9">
    <location>
        <begin position="2"/>
        <end position="161"/>
    </location>
</feature>
<reference evidence="10" key="1">
    <citation type="journal article" date="2008" name="BMC Genomics">
        <title>A conifer genomics resource of 200,000 spruce (Picea spp.) ESTs and 6,464 high-quality, sequence-finished full-length cDNAs for Sitka spruce (Picea sitchensis).</title>
        <authorList>
            <person name="Ralph S.G."/>
            <person name="Chun H.J."/>
            <person name="Kolosova N."/>
            <person name="Cooper D."/>
            <person name="Oddy C."/>
            <person name="Ritland C.E."/>
            <person name="Kirkpatrick R."/>
            <person name="Moore R."/>
            <person name="Barber S."/>
            <person name="Holt R.A."/>
            <person name="Jones S.J."/>
            <person name="Marra M.A."/>
            <person name="Douglas C.J."/>
            <person name="Ritland K."/>
            <person name="Bohlmann J."/>
        </authorList>
    </citation>
    <scope>NUCLEOTIDE SEQUENCE</scope>
    <source>
        <tissue evidence="10">Green portion of the leader tissue</tissue>
    </source>
</reference>
<dbReference type="GO" id="GO:0016020">
    <property type="term" value="C:membrane"/>
    <property type="evidence" value="ECO:0007669"/>
    <property type="project" value="UniProtKB-SubCell"/>
</dbReference>
<accession>A9NUT7</accession>
<name>A9NUT7_PICSI</name>